<evidence type="ECO:0000256" key="1">
    <source>
        <dbReference type="ARBA" id="ARBA00022603"/>
    </source>
</evidence>
<accession>A0A7Z0PF71</accession>
<keyword evidence="2 5" id="KW-0808">Transferase</keyword>
<dbReference type="CDD" id="cd00315">
    <property type="entry name" value="Cyt_C5_DNA_methylase"/>
    <property type="match status" value="1"/>
</dbReference>
<dbReference type="EMBL" id="JABMKT010000016">
    <property type="protein sequence ID" value="NYV27929.1"/>
    <property type="molecule type" value="Genomic_DNA"/>
</dbReference>
<dbReference type="PROSITE" id="PS51679">
    <property type="entry name" value="SAM_MT_C5"/>
    <property type="match status" value="1"/>
</dbReference>
<dbReference type="NCBIfam" id="TIGR00675">
    <property type="entry name" value="dcm"/>
    <property type="match status" value="1"/>
</dbReference>
<keyword evidence="4" id="KW-0680">Restriction system</keyword>
<dbReference type="GO" id="GO:0009307">
    <property type="term" value="P:DNA restriction-modification system"/>
    <property type="evidence" value="ECO:0007669"/>
    <property type="project" value="UniProtKB-KW"/>
</dbReference>
<keyword evidence="3 5" id="KW-0949">S-adenosyl-L-methionine</keyword>
<dbReference type="PANTHER" id="PTHR46098">
    <property type="entry name" value="TRNA (CYTOSINE(38)-C(5))-METHYLTRANSFERASE"/>
    <property type="match status" value="1"/>
</dbReference>
<dbReference type="RefSeq" id="WP_180136022.1">
    <property type="nucleotide sequence ID" value="NZ_JABMKT010000016.1"/>
</dbReference>
<dbReference type="SUPFAM" id="SSF53335">
    <property type="entry name" value="S-adenosyl-L-methionine-dependent methyltransferases"/>
    <property type="match status" value="1"/>
</dbReference>
<keyword evidence="1 5" id="KW-0489">Methyltransferase</keyword>
<dbReference type="PRINTS" id="PR00105">
    <property type="entry name" value="C5METTRFRASE"/>
</dbReference>
<evidence type="ECO:0000256" key="3">
    <source>
        <dbReference type="ARBA" id="ARBA00022691"/>
    </source>
</evidence>
<dbReference type="GO" id="GO:0032259">
    <property type="term" value="P:methylation"/>
    <property type="evidence" value="ECO:0007669"/>
    <property type="project" value="UniProtKB-KW"/>
</dbReference>
<dbReference type="InterPro" id="IPR001525">
    <property type="entry name" value="C5_MeTfrase"/>
</dbReference>
<proteinExistence type="inferred from homology"/>
<dbReference type="Pfam" id="PF00145">
    <property type="entry name" value="DNA_methylase"/>
    <property type="match status" value="1"/>
</dbReference>
<feature type="active site" evidence="5">
    <location>
        <position position="114"/>
    </location>
</feature>
<dbReference type="PROSITE" id="PS00094">
    <property type="entry name" value="C5_MTASE_1"/>
    <property type="match status" value="1"/>
</dbReference>
<dbReference type="PROSITE" id="PS00095">
    <property type="entry name" value="C5_MTASE_2"/>
    <property type="match status" value="1"/>
</dbReference>
<dbReference type="Gene3D" id="3.40.50.150">
    <property type="entry name" value="Vaccinia Virus protein VP39"/>
    <property type="match status" value="1"/>
</dbReference>
<evidence type="ECO:0000256" key="2">
    <source>
        <dbReference type="ARBA" id="ARBA00022679"/>
    </source>
</evidence>
<dbReference type="Proteomes" id="UP000526184">
    <property type="component" value="Unassembled WGS sequence"/>
</dbReference>
<sequence>MINLATVFSGIGAIEQALIKLNIPHVIKFACDNGERHEEFEKKVDNNLLENMSIKEKLEYSNKIYECMKKPNYMEQSYKANYEIENDNFYQDIRFLDGTKYENQVDLFVGGSPCQAFSIIGKRGGFNDTRGTLFYDFARLIKEIKPKVFIFENVKGMLNHDKGKTWETIQNVFDELNYNIYNEKDYVVNSVDYNIPQNRPRIFIIGFRKDLILENKFKFPNKMKLNTKVSDFYENSVDSRFYLGQKGFEFVTNPKYKNRAQVNKDIMICQKANQQFNWNGDFVFEEFNDKKHTKEILDRAYISNYDNKIGVIRKLTPRECLRLMGFKDDFKIVVPDAHIYRQIGNSIVVNVLTEIVKSIFETGVFYDKNSNSF</sequence>
<dbReference type="InterPro" id="IPR029063">
    <property type="entry name" value="SAM-dependent_MTases_sf"/>
</dbReference>
<evidence type="ECO:0000256" key="5">
    <source>
        <dbReference type="PROSITE-ProRule" id="PRU01016"/>
    </source>
</evidence>
<dbReference type="Gene3D" id="3.90.120.10">
    <property type="entry name" value="DNA Methylase, subunit A, domain 2"/>
    <property type="match status" value="1"/>
</dbReference>
<keyword evidence="9" id="KW-1185">Reference proteome</keyword>
<dbReference type="InterPro" id="IPR031303">
    <property type="entry name" value="C5_meth_CS"/>
</dbReference>
<evidence type="ECO:0000256" key="6">
    <source>
        <dbReference type="RuleBase" id="RU000416"/>
    </source>
</evidence>
<dbReference type="InterPro" id="IPR018117">
    <property type="entry name" value="C5_DNA_meth_AS"/>
</dbReference>
<dbReference type="InterPro" id="IPR050750">
    <property type="entry name" value="C5-MTase"/>
</dbReference>
<evidence type="ECO:0000256" key="7">
    <source>
        <dbReference type="RuleBase" id="RU000417"/>
    </source>
</evidence>
<dbReference type="GO" id="GO:0003886">
    <property type="term" value="F:DNA (cytosine-5-)-methyltransferase activity"/>
    <property type="evidence" value="ECO:0007669"/>
    <property type="project" value="UniProtKB-EC"/>
</dbReference>
<evidence type="ECO:0000256" key="4">
    <source>
        <dbReference type="ARBA" id="ARBA00022747"/>
    </source>
</evidence>
<dbReference type="PANTHER" id="PTHR46098:SF1">
    <property type="entry name" value="TRNA (CYTOSINE(38)-C(5))-METHYLTRANSFERASE"/>
    <property type="match status" value="1"/>
</dbReference>
<name>A0A7Z0PF71_9FUSO</name>
<reference evidence="8 9" key="1">
    <citation type="submission" date="2020-05" db="EMBL/GenBank/DDBJ databases">
        <title>Streptobacillus felis strain LHL191014123.</title>
        <authorList>
            <person name="Fawzy A."/>
            <person name="Rau J."/>
            <person name="Risse K."/>
            <person name="Schauerte N."/>
            <person name="Geiger C."/>
            <person name="Blom J."/>
            <person name="Imirzalioglu C."/>
            <person name="Falgenhauer J."/>
            <person name="Bach A."/>
            <person name="Herden C."/>
            <person name="Eisenberg T."/>
        </authorList>
    </citation>
    <scope>NUCLEOTIDE SEQUENCE [LARGE SCALE GENOMIC DNA]</scope>
    <source>
        <strain evidence="8 9">LHL191014123</strain>
    </source>
</reference>
<organism evidence="8 9">
    <name type="scientific">Streptobacillus felis</name>
    <dbReference type="NCBI Taxonomy" id="1384509"/>
    <lineage>
        <taxon>Bacteria</taxon>
        <taxon>Fusobacteriati</taxon>
        <taxon>Fusobacteriota</taxon>
        <taxon>Fusobacteriia</taxon>
        <taxon>Fusobacteriales</taxon>
        <taxon>Leptotrichiaceae</taxon>
        <taxon>Streptobacillus</taxon>
    </lineage>
</organism>
<dbReference type="EC" id="2.1.1.37" evidence="7"/>
<dbReference type="AlphaFoldDB" id="A0A7Z0PF71"/>
<protein>
    <recommendedName>
        <fullName evidence="7">Cytosine-specific methyltransferase</fullName>
        <ecNumber evidence="7">2.1.1.37</ecNumber>
    </recommendedName>
</protein>
<evidence type="ECO:0000313" key="8">
    <source>
        <dbReference type="EMBL" id="NYV27929.1"/>
    </source>
</evidence>
<gene>
    <name evidence="8" type="primary">dcm</name>
    <name evidence="8" type="ORF">HP397_03725</name>
</gene>
<comment type="caution">
    <text evidence="8">The sequence shown here is derived from an EMBL/GenBank/DDBJ whole genome shotgun (WGS) entry which is preliminary data.</text>
</comment>
<comment type="catalytic activity">
    <reaction evidence="7">
        <text>a 2'-deoxycytidine in DNA + S-adenosyl-L-methionine = a 5-methyl-2'-deoxycytidine in DNA + S-adenosyl-L-homocysteine + H(+)</text>
        <dbReference type="Rhea" id="RHEA:13681"/>
        <dbReference type="Rhea" id="RHEA-COMP:11369"/>
        <dbReference type="Rhea" id="RHEA-COMP:11370"/>
        <dbReference type="ChEBI" id="CHEBI:15378"/>
        <dbReference type="ChEBI" id="CHEBI:57856"/>
        <dbReference type="ChEBI" id="CHEBI:59789"/>
        <dbReference type="ChEBI" id="CHEBI:85452"/>
        <dbReference type="ChEBI" id="CHEBI:85454"/>
        <dbReference type="EC" id="2.1.1.37"/>
    </reaction>
</comment>
<comment type="similarity">
    <text evidence="5 6">Belongs to the class I-like SAM-binding methyltransferase superfamily. C5-methyltransferase family.</text>
</comment>
<evidence type="ECO:0000313" key="9">
    <source>
        <dbReference type="Proteomes" id="UP000526184"/>
    </source>
</evidence>